<gene>
    <name evidence="1" type="ORF">AMTR_s00079p00176200</name>
</gene>
<sequence length="79" mass="8735">MMLHISPDDANLPPIESRLEILRAHMPSKASRYKQAFMAGNISKALSHSTAKGQHNQIKALRPNAFNSVKYGTHMHGPS</sequence>
<reference evidence="2" key="1">
    <citation type="journal article" date="2013" name="Science">
        <title>The Amborella genome and the evolution of flowering plants.</title>
        <authorList>
            <consortium name="Amborella Genome Project"/>
        </authorList>
    </citation>
    <scope>NUCLEOTIDE SEQUENCE [LARGE SCALE GENOMIC DNA]</scope>
</reference>
<name>W1P7W3_AMBTC</name>
<keyword evidence="2" id="KW-1185">Reference proteome</keyword>
<evidence type="ECO:0000313" key="2">
    <source>
        <dbReference type="Proteomes" id="UP000017836"/>
    </source>
</evidence>
<protein>
    <submittedName>
        <fullName evidence="1">Uncharacterized protein</fullName>
    </submittedName>
</protein>
<dbReference type="AlphaFoldDB" id="W1P7W3"/>
<proteinExistence type="predicted"/>
<accession>W1P7W3</accession>
<dbReference type="EMBL" id="KI394313">
    <property type="protein sequence ID" value="ERN04028.1"/>
    <property type="molecule type" value="Genomic_DNA"/>
</dbReference>
<evidence type="ECO:0000313" key="1">
    <source>
        <dbReference type="EMBL" id="ERN04028.1"/>
    </source>
</evidence>
<dbReference type="Proteomes" id="UP000017836">
    <property type="component" value="Unassembled WGS sequence"/>
</dbReference>
<dbReference type="HOGENOM" id="CLU_2609271_0_0_1"/>
<organism evidence="1 2">
    <name type="scientific">Amborella trichopoda</name>
    <dbReference type="NCBI Taxonomy" id="13333"/>
    <lineage>
        <taxon>Eukaryota</taxon>
        <taxon>Viridiplantae</taxon>
        <taxon>Streptophyta</taxon>
        <taxon>Embryophyta</taxon>
        <taxon>Tracheophyta</taxon>
        <taxon>Spermatophyta</taxon>
        <taxon>Magnoliopsida</taxon>
        <taxon>Amborellales</taxon>
        <taxon>Amborellaceae</taxon>
        <taxon>Amborella</taxon>
    </lineage>
</organism>
<dbReference type="Gramene" id="ERN04028">
    <property type="protein sequence ID" value="ERN04028"/>
    <property type="gene ID" value="AMTR_s00079p00176200"/>
</dbReference>